<name>A0AAD5HB44_UMBRA</name>
<proteinExistence type="predicted"/>
<keyword evidence="2" id="KW-1185">Reference proteome</keyword>
<gene>
    <name evidence="1" type="ORF">K450DRAFT_274689</name>
</gene>
<dbReference type="EMBL" id="MU620955">
    <property type="protein sequence ID" value="KAI8576449.1"/>
    <property type="molecule type" value="Genomic_DNA"/>
</dbReference>
<comment type="caution">
    <text evidence="1">The sequence shown here is derived from an EMBL/GenBank/DDBJ whole genome shotgun (WGS) entry which is preliminary data.</text>
</comment>
<dbReference type="RefSeq" id="XP_051441453.1">
    <property type="nucleotide sequence ID" value="XM_051593135.1"/>
</dbReference>
<accession>A0AAD5HB44</accession>
<reference evidence="1" key="1">
    <citation type="submission" date="2021-06" db="EMBL/GenBank/DDBJ databases">
        <authorList>
            <consortium name="DOE Joint Genome Institute"/>
            <person name="Mondo S.J."/>
            <person name="Amses K.R."/>
            <person name="Simmons D.R."/>
            <person name="Longcore J.E."/>
            <person name="Seto K."/>
            <person name="Alves G.H."/>
            <person name="Bonds A.E."/>
            <person name="Quandt C.A."/>
            <person name="Davis W.J."/>
            <person name="Chang Y."/>
            <person name="Letcher P.M."/>
            <person name="Powell M.J."/>
            <person name="Kuo A."/>
            <person name="Labutti K."/>
            <person name="Pangilinan J."/>
            <person name="Andreopoulos W."/>
            <person name="Tritt A."/>
            <person name="Riley R."/>
            <person name="Hundley H."/>
            <person name="Johnson J."/>
            <person name="Lipzen A."/>
            <person name="Barry K."/>
            <person name="Berbee M.L."/>
            <person name="Buchler N.E."/>
            <person name="Grigoriev I.V."/>
            <person name="Spatafora J.W."/>
            <person name="Stajich J.E."/>
            <person name="James T.Y."/>
        </authorList>
    </citation>
    <scope>NUCLEOTIDE SEQUENCE</scope>
    <source>
        <strain evidence="1">AG</strain>
    </source>
</reference>
<organism evidence="1 2">
    <name type="scientific">Umbelopsis ramanniana AG</name>
    <dbReference type="NCBI Taxonomy" id="1314678"/>
    <lineage>
        <taxon>Eukaryota</taxon>
        <taxon>Fungi</taxon>
        <taxon>Fungi incertae sedis</taxon>
        <taxon>Mucoromycota</taxon>
        <taxon>Mucoromycotina</taxon>
        <taxon>Umbelopsidomycetes</taxon>
        <taxon>Umbelopsidales</taxon>
        <taxon>Umbelopsidaceae</taxon>
        <taxon>Umbelopsis</taxon>
    </lineage>
</organism>
<protein>
    <submittedName>
        <fullName evidence="1">Uncharacterized protein</fullName>
    </submittedName>
</protein>
<dbReference type="AlphaFoldDB" id="A0AAD5HB44"/>
<evidence type="ECO:0000313" key="1">
    <source>
        <dbReference type="EMBL" id="KAI8576449.1"/>
    </source>
</evidence>
<dbReference type="Proteomes" id="UP001206595">
    <property type="component" value="Unassembled WGS sequence"/>
</dbReference>
<sequence length="65" mass="7023">MLFAGKFNKRCKSTGLTTFITEPGDINTNLARDVEAEDTAAHTEAVFDPKVASKSGSYKETVKSP</sequence>
<dbReference type="GeneID" id="75918477"/>
<reference evidence="1" key="2">
    <citation type="journal article" date="2022" name="Proc. Natl. Acad. Sci. U.S.A.">
        <title>Diploid-dominant life cycles characterize the early evolution of Fungi.</title>
        <authorList>
            <person name="Amses K.R."/>
            <person name="Simmons D.R."/>
            <person name="Longcore J.E."/>
            <person name="Mondo S.J."/>
            <person name="Seto K."/>
            <person name="Jeronimo G.H."/>
            <person name="Bonds A.E."/>
            <person name="Quandt C.A."/>
            <person name="Davis W.J."/>
            <person name="Chang Y."/>
            <person name="Federici B.A."/>
            <person name="Kuo A."/>
            <person name="LaButti K."/>
            <person name="Pangilinan J."/>
            <person name="Andreopoulos W."/>
            <person name="Tritt A."/>
            <person name="Riley R."/>
            <person name="Hundley H."/>
            <person name="Johnson J."/>
            <person name="Lipzen A."/>
            <person name="Barry K."/>
            <person name="Lang B.F."/>
            <person name="Cuomo C.A."/>
            <person name="Buchler N.E."/>
            <person name="Grigoriev I.V."/>
            <person name="Spatafora J.W."/>
            <person name="Stajich J.E."/>
            <person name="James T.Y."/>
        </authorList>
    </citation>
    <scope>NUCLEOTIDE SEQUENCE</scope>
    <source>
        <strain evidence="1">AG</strain>
    </source>
</reference>
<evidence type="ECO:0000313" key="2">
    <source>
        <dbReference type="Proteomes" id="UP001206595"/>
    </source>
</evidence>